<evidence type="ECO:0000313" key="3">
    <source>
        <dbReference type="Proteomes" id="UP001304300"/>
    </source>
</evidence>
<reference evidence="2 3" key="1">
    <citation type="submission" date="2023-10" db="EMBL/GenBank/DDBJ databases">
        <title>Rubellicoccus peritrichatus gen. nov., sp. nov., isolated from an algae of coral reef tank.</title>
        <authorList>
            <person name="Luo J."/>
        </authorList>
    </citation>
    <scope>NUCLEOTIDE SEQUENCE [LARGE SCALE GENOMIC DNA]</scope>
    <source>
        <strain evidence="2 3">CR14</strain>
    </source>
</reference>
<name>A0AAQ3LIA5_9BACT</name>
<keyword evidence="1" id="KW-0472">Membrane</keyword>
<dbReference type="AlphaFoldDB" id="A0AAQ3LIA5"/>
<dbReference type="Proteomes" id="UP001304300">
    <property type="component" value="Chromosome"/>
</dbReference>
<evidence type="ECO:0000256" key="1">
    <source>
        <dbReference type="SAM" id="Phobius"/>
    </source>
</evidence>
<evidence type="ECO:0000313" key="2">
    <source>
        <dbReference type="EMBL" id="WOO42589.1"/>
    </source>
</evidence>
<dbReference type="KEGG" id="puo:RZN69_05760"/>
<sequence length="66" mass="7306">MLSLILLVLMIVLSVLFFNELGLKKVLIFNGTYWGVGVLLFLGVPGYVILLLHIAIVGTYWIVAKS</sequence>
<gene>
    <name evidence="2" type="ORF">RZN69_05760</name>
</gene>
<dbReference type="RefSeq" id="WP_317835113.1">
    <property type="nucleotide sequence ID" value="NZ_CP136920.1"/>
</dbReference>
<accession>A0AAQ3LIA5</accession>
<organism evidence="2 3">
    <name type="scientific">Rubellicoccus peritrichatus</name>
    <dbReference type="NCBI Taxonomy" id="3080537"/>
    <lineage>
        <taxon>Bacteria</taxon>
        <taxon>Pseudomonadati</taxon>
        <taxon>Verrucomicrobiota</taxon>
        <taxon>Opitutia</taxon>
        <taxon>Puniceicoccales</taxon>
        <taxon>Cerasicoccaceae</taxon>
        <taxon>Rubellicoccus</taxon>
    </lineage>
</organism>
<keyword evidence="1" id="KW-1133">Transmembrane helix</keyword>
<dbReference type="EMBL" id="CP136920">
    <property type="protein sequence ID" value="WOO42589.1"/>
    <property type="molecule type" value="Genomic_DNA"/>
</dbReference>
<proteinExistence type="predicted"/>
<keyword evidence="1" id="KW-0812">Transmembrane</keyword>
<keyword evidence="3" id="KW-1185">Reference proteome</keyword>
<feature type="transmembrane region" description="Helical" evidence="1">
    <location>
        <begin position="34"/>
        <end position="63"/>
    </location>
</feature>
<protein>
    <submittedName>
        <fullName evidence="2">Uncharacterized protein</fullName>
    </submittedName>
</protein>